<dbReference type="Gene3D" id="1.20.1280.50">
    <property type="match status" value="1"/>
</dbReference>
<comment type="caution">
    <text evidence="3">The sequence shown here is derived from an EMBL/GenBank/DDBJ whole genome shotgun (WGS) entry which is preliminary data.</text>
</comment>
<feature type="region of interest" description="Disordered" evidence="1">
    <location>
        <begin position="1"/>
        <end position="33"/>
    </location>
</feature>
<evidence type="ECO:0000256" key="1">
    <source>
        <dbReference type="SAM" id="MobiDB-lite"/>
    </source>
</evidence>
<dbReference type="EMBL" id="CAUOFW020001260">
    <property type="protein sequence ID" value="CAK9142904.1"/>
    <property type="molecule type" value="Genomic_DNA"/>
</dbReference>
<protein>
    <recommendedName>
        <fullName evidence="2">F-box domain-containing protein</fullName>
    </recommendedName>
</protein>
<evidence type="ECO:0000259" key="2">
    <source>
        <dbReference type="PROSITE" id="PS50181"/>
    </source>
</evidence>
<gene>
    <name evidence="3" type="ORF">ILEXP_LOCUS10598</name>
</gene>
<dbReference type="PANTHER" id="PTHR31672">
    <property type="entry name" value="BNACNNG10540D PROTEIN"/>
    <property type="match status" value="1"/>
</dbReference>
<dbReference type="PANTHER" id="PTHR31672:SF13">
    <property type="entry name" value="F-BOX PROTEIN CPR30-LIKE"/>
    <property type="match status" value="1"/>
</dbReference>
<sequence length="122" mass="13451">MTNRGKGNGKEKGKGKGEGNPSETKSSSSATVSSCNLPQDLIVEILSRLPVKSLLRFKSVSKPWLALINNPKLISLHLSHTDVNPKDDAVIIHSLFLWQEHIMSLLDSIDDKPINLDHPFQS</sequence>
<dbReference type="Proteomes" id="UP001642360">
    <property type="component" value="Unassembled WGS sequence"/>
</dbReference>
<dbReference type="InterPro" id="IPR050796">
    <property type="entry name" value="SCF_F-box_component"/>
</dbReference>
<reference evidence="3 4" key="1">
    <citation type="submission" date="2024-02" db="EMBL/GenBank/DDBJ databases">
        <authorList>
            <person name="Vignale AGUSTIN F."/>
            <person name="Sosa J E."/>
            <person name="Modenutti C."/>
        </authorList>
    </citation>
    <scope>NUCLEOTIDE SEQUENCE [LARGE SCALE GENOMIC DNA]</scope>
</reference>
<dbReference type="AlphaFoldDB" id="A0ABC8RD74"/>
<dbReference type="CDD" id="cd22157">
    <property type="entry name" value="F-box_AtFBW1-like"/>
    <property type="match status" value="1"/>
</dbReference>
<organism evidence="3 4">
    <name type="scientific">Ilex paraguariensis</name>
    <name type="common">yerba mate</name>
    <dbReference type="NCBI Taxonomy" id="185542"/>
    <lineage>
        <taxon>Eukaryota</taxon>
        <taxon>Viridiplantae</taxon>
        <taxon>Streptophyta</taxon>
        <taxon>Embryophyta</taxon>
        <taxon>Tracheophyta</taxon>
        <taxon>Spermatophyta</taxon>
        <taxon>Magnoliopsida</taxon>
        <taxon>eudicotyledons</taxon>
        <taxon>Gunneridae</taxon>
        <taxon>Pentapetalae</taxon>
        <taxon>asterids</taxon>
        <taxon>campanulids</taxon>
        <taxon>Aquifoliales</taxon>
        <taxon>Aquifoliaceae</taxon>
        <taxon>Ilex</taxon>
    </lineage>
</organism>
<feature type="domain" description="F-box" evidence="2">
    <location>
        <begin position="31"/>
        <end position="78"/>
    </location>
</feature>
<dbReference type="SMART" id="SM00256">
    <property type="entry name" value="FBOX"/>
    <property type="match status" value="1"/>
</dbReference>
<dbReference type="InterPro" id="IPR036047">
    <property type="entry name" value="F-box-like_dom_sf"/>
</dbReference>
<name>A0ABC8RD74_9AQUA</name>
<feature type="compositionally biased region" description="Basic and acidic residues" evidence="1">
    <location>
        <begin position="8"/>
        <end position="17"/>
    </location>
</feature>
<dbReference type="Pfam" id="PF00646">
    <property type="entry name" value="F-box"/>
    <property type="match status" value="1"/>
</dbReference>
<evidence type="ECO:0000313" key="3">
    <source>
        <dbReference type="EMBL" id="CAK9142904.1"/>
    </source>
</evidence>
<accession>A0ABC8RD74</accession>
<dbReference type="InterPro" id="IPR001810">
    <property type="entry name" value="F-box_dom"/>
</dbReference>
<evidence type="ECO:0000313" key="4">
    <source>
        <dbReference type="Proteomes" id="UP001642360"/>
    </source>
</evidence>
<dbReference type="PROSITE" id="PS50181">
    <property type="entry name" value="FBOX"/>
    <property type="match status" value="1"/>
</dbReference>
<proteinExistence type="predicted"/>
<dbReference type="SUPFAM" id="SSF81383">
    <property type="entry name" value="F-box domain"/>
    <property type="match status" value="1"/>
</dbReference>
<feature type="compositionally biased region" description="Low complexity" evidence="1">
    <location>
        <begin position="19"/>
        <end position="33"/>
    </location>
</feature>
<keyword evidence="4" id="KW-1185">Reference proteome</keyword>